<dbReference type="AlphaFoldDB" id="A0A2H9TBZ2"/>
<proteinExistence type="predicted"/>
<name>A0A2H9TBZ2_9ZZZZ</name>
<sequence length="140" mass="15999">MKFKLLLWTIGFLMRRESRKNPAFREKLKGENIAFQIRSEEGVARHYVVCEQKVFSSSGKLDQPVFEIAFKNNRAGFRALTAGNAQLAFMKGIQTQNIVINGDYKKVLWFQKLMGSLVSGMKKRKVADKAKKPVVQEIDS</sequence>
<comment type="caution">
    <text evidence="1">The sequence shown here is derived from an EMBL/GenBank/DDBJ whole genome shotgun (WGS) entry which is preliminary data.</text>
</comment>
<reference evidence="1" key="1">
    <citation type="journal article" date="2017" name="Appl. Environ. Microbiol.">
        <title>Molecular characterization of an Endozoicomonas-like organism causing infection in king scallop Pecten maximus L.</title>
        <authorList>
            <person name="Cano I."/>
            <person name="van Aerle R."/>
            <person name="Ross S."/>
            <person name="Verner-Jeffreys D.W."/>
            <person name="Paley R.K."/>
            <person name="Rimmer G."/>
            <person name="Ryder D."/>
            <person name="Hooper P."/>
            <person name="Stone D."/>
            <person name="Feist S.W."/>
        </authorList>
    </citation>
    <scope>NUCLEOTIDE SEQUENCE</scope>
</reference>
<evidence type="ECO:0008006" key="2">
    <source>
        <dbReference type="Google" id="ProtNLM"/>
    </source>
</evidence>
<organism evidence="1">
    <name type="scientific">invertebrate metagenome</name>
    <dbReference type="NCBI Taxonomy" id="1711999"/>
    <lineage>
        <taxon>unclassified sequences</taxon>
        <taxon>metagenomes</taxon>
        <taxon>organismal metagenomes</taxon>
    </lineage>
</organism>
<dbReference type="Gene3D" id="3.30.1050.10">
    <property type="entry name" value="SCP2 sterol-binding domain"/>
    <property type="match status" value="1"/>
</dbReference>
<gene>
    <name evidence="1" type="ORF">CI610_00250</name>
</gene>
<dbReference type="EMBL" id="NSIT01000006">
    <property type="protein sequence ID" value="PJE80762.1"/>
    <property type="molecule type" value="Genomic_DNA"/>
</dbReference>
<evidence type="ECO:0000313" key="1">
    <source>
        <dbReference type="EMBL" id="PJE80762.1"/>
    </source>
</evidence>
<protein>
    <recommendedName>
        <fullName evidence="2">SCP2 domain-containing protein</fullName>
    </recommendedName>
</protein>
<accession>A0A2H9TBZ2</accession>
<dbReference type="InterPro" id="IPR036527">
    <property type="entry name" value="SCP2_sterol-bd_dom_sf"/>
</dbReference>